<feature type="region of interest" description="Disordered" evidence="2">
    <location>
        <begin position="143"/>
        <end position="170"/>
    </location>
</feature>
<reference evidence="3" key="2">
    <citation type="submission" date="2013-10" db="EMBL/GenBank/DDBJ databases">
        <authorList>
            <person name="Aslett M."/>
        </authorList>
    </citation>
    <scope>NUCLEOTIDE SEQUENCE [LARGE SCALE GENOMIC DNA]</scope>
    <source>
        <strain evidence="3">Houghton</strain>
    </source>
</reference>
<dbReference type="Proteomes" id="UP000030754">
    <property type="component" value="Unassembled WGS sequence"/>
</dbReference>
<dbReference type="OrthoDB" id="349490at2759"/>
<dbReference type="InterPro" id="IPR051647">
    <property type="entry name" value="Mediator_comp_sub12"/>
</dbReference>
<name>U6MGA4_9EIME</name>
<sequence length="896" mass="98293">MEAPSGDTLVPLQRPHLLVIQRHKAYGINSRERHSASDDRCSKSSSETAASVIGKLAASFLPLNSPYSRSRGAKEGPHPPARPLPHAAQTAATAIVDTAAAAAAAVTAAAATAAAAAATAATRCTISRAAYAAAHSCSTHKWPCPIRSVDHGPKAGPEEPEGSVRLPPRPRVLQQETGRTVAIESHGTLCSQSEPASLAEKMPDSCPKVAVAAAAAAAELQTPCGRRCSNKNSSSSSRSRSNDGIRAGNRSSWHYMLRPQQLRRKKQQQQQEQQERVRLAVSDYGSCHGCCSSTCHFSLAVKPEQELSARLAPLSGGLSAAAAVSAPAAAAAVGDSPSPVVAVNTAAGHNLGKRHSAEAEAAVIPPARPVSPASVCCGQLLLPSTKWIPRPHLGKYACGGRPVADLYARQATPAIAAAVLCSNWGAQLRHASRSGYRDRSPTATQRSSSTGSCNCKSGNRNRAATTTTKLVKTTTVLSAKHGDLEVPTSRVPLNVVKQPHQQSRLQCPEKSRYHMMRMKEQRVQEEQEEYQQQHLHSREEQQLQKLLQHPQKLRQHSMRKQQQNGRQQHCIVADVLCTTEDKARSTCTSKQQQSPQLLYEPQQQQQLQLSVLQGTENTAGSGNFKAAEETAVPAAAAATESTTVASSVAAFACGEATAVDVATPAPVASSASPSEPANKEADLCAQDRSHEKKLQQHQPKERRQLKHLLQQRHLYVTIVVERMCRVLHRSACRRPFRLLLMHAVQQRALQQPKLIHQLEQQCQPKQQQQPQQQQQQEQLQQKQWQQLQQRNQWIDADLQSLSLHDEVISRETCMRLEDYRRRLRLQQIRLKHEQQQQKQQQQQQQKRQQQLIQQLATAAQELKKANDQQEALQGRLAAALSRLQHLEQQQHQLQSR</sequence>
<gene>
    <name evidence="3" type="ORF">ENH_00032220</name>
</gene>
<feature type="compositionally biased region" description="Low complexity" evidence="2">
    <location>
        <begin position="226"/>
        <end position="239"/>
    </location>
</feature>
<dbReference type="PANTHER" id="PTHR46007:SF8">
    <property type="entry name" value="C2H2-TYPE DOMAIN-CONTAINING PROTEIN"/>
    <property type="match status" value="1"/>
</dbReference>
<keyword evidence="1" id="KW-0175">Coiled coil</keyword>
<dbReference type="GO" id="GO:0016592">
    <property type="term" value="C:mediator complex"/>
    <property type="evidence" value="ECO:0007669"/>
    <property type="project" value="TreeGrafter"/>
</dbReference>
<feature type="compositionally biased region" description="Basic and acidic residues" evidence="2">
    <location>
        <begin position="677"/>
        <end position="702"/>
    </location>
</feature>
<dbReference type="GO" id="GO:0045944">
    <property type="term" value="P:positive regulation of transcription by RNA polymerase II"/>
    <property type="evidence" value="ECO:0007669"/>
    <property type="project" value="TreeGrafter"/>
</dbReference>
<keyword evidence="4" id="KW-1185">Reference proteome</keyword>
<evidence type="ECO:0000313" key="4">
    <source>
        <dbReference type="Proteomes" id="UP000030754"/>
    </source>
</evidence>
<feature type="region of interest" description="Disordered" evidence="2">
    <location>
        <begin position="224"/>
        <end position="252"/>
    </location>
</feature>
<dbReference type="GeneID" id="25473386"/>
<feature type="region of interest" description="Disordered" evidence="2">
    <location>
        <begin position="67"/>
        <end position="88"/>
    </location>
</feature>
<feature type="compositionally biased region" description="Polar residues" evidence="2">
    <location>
        <begin position="441"/>
        <end position="464"/>
    </location>
</feature>
<proteinExistence type="predicted"/>
<feature type="coiled-coil region" evidence="1">
    <location>
        <begin position="816"/>
        <end position="896"/>
    </location>
</feature>
<evidence type="ECO:0000313" key="3">
    <source>
        <dbReference type="EMBL" id="CDJ63036.1"/>
    </source>
</evidence>
<reference evidence="3" key="1">
    <citation type="submission" date="2013-10" db="EMBL/GenBank/DDBJ databases">
        <title>Genomic analysis of the causative agents of coccidiosis in chickens.</title>
        <authorList>
            <person name="Reid A.J."/>
            <person name="Blake D."/>
            <person name="Billington K."/>
            <person name="Browne H."/>
            <person name="Dunn M."/>
            <person name="Hung S."/>
            <person name="Kawahara F."/>
            <person name="Miranda-Saavedra D."/>
            <person name="Mourier T."/>
            <person name="Nagra H."/>
            <person name="Otto T.D."/>
            <person name="Rawlings N."/>
            <person name="Sanchez A."/>
            <person name="Sanders M."/>
            <person name="Subramaniam C."/>
            <person name="Tay Y."/>
            <person name="Dear P."/>
            <person name="Doerig C."/>
            <person name="Gruber A."/>
            <person name="Parkinson J."/>
            <person name="Shirley M."/>
            <person name="Wan K.L."/>
            <person name="Berriman M."/>
            <person name="Tomley F."/>
            <person name="Pain A."/>
        </authorList>
    </citation>
    <scope>NUCLEOTIDE SEQUENCE [LARGE SCALE GENOMIC DNA]</scope>
    <source>
        <strain evidence="3">Houghton</strain>
    </source>
</reference>
<dbReference type="VEuPathDB" id="ToxoDB:ENH_00032220"/>
<dbReference type="AlphaFoldDB" id="U6MGA4"/>
<dbReference type="PANTHER" id="PTHR46007">
    <property type="entry name" value="MEDIATOR OF RNA POLYMERASE II TRANSCRIPTION SUBUNIT 12"/>
    <property type="match status" value="1"/>
</dbReference>
<evidence type="ECO:0000256" key="2">
    <source>
        <dbReference type="SAM" id="MobiDB-lite"/>
    </source>
</evidence>
<evidence type="ECO:0000256" key="1">
    <source>
        <dbReference type="SAM" id="Coils"/>
    </source>
</evidence>
<feature type="compositionally biased region" description="Low complexity" evidence="2">
    <location>
        <begin position="666"/>
        <end position="676"/>
    </location>
</feature>
<accession>U6MGA4</accession>
<dbReference type="EMBL" id="HG722689">
    <property type="protein sequence ID" value="CDJ63036.1"/>
    <property type="molecule type" value="Genomic_DNA"/>
</dbReference>
<feature type="compositionally biased region" description="Basic and acidic residues" evidence="2">
    <location>
        <begin position="148"/>
        <end position="157"/>
    </location>
</feature>
<dbReference type="GO" id="GO:0003713">
    <property type="term" value="F:transcription coactivator activity"/>
    <property type="evidence" value="ECO:0007669"/>
    <property type="project" value="TreeGrafter"/>
</dbReference>
<dbReference type="RefSeq" id="XP_013440398.1">
    <property type="nucleotide sequence ID" value="XM_013584944.1"/>
</dbReference>
<feature type="region of interest" description="Disordered" evidence="2">
    <location>
        <begin position="666"/>
        <end position="703"/>
    </location>
</feature>
<protein>
    <submittedName>
        <fullName evidence="3">Uncharacterized protein</fullName>
    </submittedName>
</protein>
<feature type="region of interest" description="Disordered" evidence="2">
    <location>
        <begin position="431"/>
        <end position="464"/>
    </location>
</feature>
<organism evidence="3 4">
    <name type="scientific">Eimeria necatrix</name>
    <dbReference type="NCBI Taxonomy" id="51315"/>
    <lineage>
        <taxon>Eukaryota</taxon>
        <taxon>Sar</taxon>
        <taxon>Alveolata</taxon>
        <taxon>Apicomplexa</taxon>
        <taxon>Conoidasida</taxon>
        <taxon>Coccidia</taxon>
        <taxon>Eucoccidiorida</taxon>
        <taxon>Eimeriorina</taxon>
        <taxon>Eimeriidae</taxon>
        <taxon>Eimeria</taxon>
    </lineage>
</organism>